<keyword evidence="12" id="KW-1185">Reference proteome</keyword>
<dbReference type="GO" id="GO:0030170">
    <property type="term" value="F:pyridoxal phosphate binding"/>
    <property type="evidence" value="ECO:0007669"/>
    <property type="project" value="InterPro"/>
</dbReference>
<dbReference type="InterPro" id="IPR005861">
    <property type="entry name" value="HisP_aminotrans"/>
</dbReference>
<gene>
    <name evidence="9 11" type="primary">hisC</name>
    <name evidence="11" type="ORF">QGN29_06500</name>
</gene>
<dbReference type="Pfam" id="PF00155">
    <property type="entry name" value="Aminotran_1_2"/>
    <property type="match status" value="1"/>
</dbReference>
<keyword evidence="7 9" id="KW-0663">Pyridoxal phosphate</keyword>
<protein>
    <recommendedName>
        <fullName evidence="9">Histidinol-phosphate aminotransferase</fullName>
        <ecNumber evidence="9">2.6.1.9</ecNumber>
    </recommendedName>
    <alternativeName>
        <fullName evidence="9">Imidazole acetol-phosphate transaminase</fullName>
    </alternativeName>
</protein>
<proteinExistence type="inferred from homology"/>
<dbReference type="AlphaFoldDB" id="A0AA52EK86"/>
<evidence type="ECO:0000256" key="2">
    <source>
        <dbReference type="ARBA" id="ARBA00005011"/>
    </source>
</evidence>
<dbReference type="SUPFAM" id="SSF53383">
    <property type="entry name" value="PLP-dependent transferases"/>
    <property type="match status" value="1"/>
</dbReference>
<evidence type="ECO:0000256" key="7">
    <source>
        <dbReference type="ARBA" id="ARBA00022898"/>
    </source>
</evidence>
<dbReference type="InterPro" id="IPR050106">
    <property type="entry name" value="HistidinolP_aminotransfase"/>
</dbReference>
<dbReference type="InterPro" id="IPR015422">
    <property type="entry name" value="PyrdxlP-dep_Trfase_small"/>
</dbReference>
<dbReference type="InterPro" id="IPR015421">
    <property type="entry name" value="PyrdxlP-dep_Trfase_major"/>
</dbReference>
<comment type="cofactor">
    <cofactor evidence="1 9">
        <name>pyridoxal 5'-phosphate</name>
        <dbReference type="ChEBI" id="CHEBI:597326"/>
    </cofactor>
</comment>
<evidence type="ECO:0000256" key="5">
    <source>
        <dbReference type="ARBA" id="ARBA00022576"/>
    </source>
</evidence>
<keyword evidence="5 9" id="KW-0032">Aminotransferase</keyword>
<dbReference type="GO" id="GO:0004400">
    <property type="term" value="F:histidinol-phosphate transaminase activity"/>
    <property type="evidence" value="ECO:0007669"/>
    <property type="project" value="UniProtKB-UniRule"/>
</dbReference>
<dbReference type="InterPro" id="IPR004839">
    <property type="entry name" value="Aminotransferase_I/II_large"/>
</dbReference>
<dbReference type="CDD" id="cd00609">
    <property type="entry name" value="AAT_like"/>
    <property type="match status" value="1"/>
</dbReference>
<comment type="pathway">
    <text evidence="2 9">Amino-acid biosynthesis; L-histidine biosynthesis; L-histidine from 5-phospho-alpha-D-ribose 1-diphosphate: step 7/9.</text>
</comment>
<feature type="domain" description="Aminotransferase class I/classII large" evidence="10">
    <location>
        <begin position="28"/>
        <end position="350"/>
    </location>
</feature>
<reference evidence="11" key="1">
    <citation type="submission" date="2023-04" db="EMBL/GenBank/DDBJ databases">
        <title>Complete genome sequence of Temperatibacter marinus.</title>
        <authorList>
            <person name="Rong J.-C."/>
            <person name="Yi M.-L."/>
            <person name="Zhao Q."/>
        </authorList>
    </citation>
    <scope>NUCLEOTIDE SEQUENCE</scope>
    <source>
        <strain evidence="11">NBRC 110045</strain>
    </source>
</reference>
<evidence type="ECO:0000256" key="1">
    <source>
        <dbReference type="ARBA" id="ARBA00001933"/>
    </source>
</evidence>
<dbReference type="HAMAP" id="MF_01023">
    <property type="entry name" value="HisC_aminotrans_2"/>
    <property type="match status" value="1"/>
</dbReference>
<evidence type="ECO:0000259" key="10">
    <source>
        <dbReference type="Pfam" id="PF00155"/>
    </source>
</evidence>
<evidence type="ECO:0000256" key="9">
    <source>
        <dbReference type="HAMAP-Rule" id="MF_01023"/>
    </source>
</evidence>
<comment type="subunit">
    <text evidence="4 9">Homodimer.</text>
</comment>
<sequence>MQPKAHSWIEGLAPYKAGKAKVDGVENPVKLSANESTYGPSPKALEAYQKEAVSLHRYPDPASSELSYAIARVHNLDARRILCGAGSDEILTLLIHSFAGPEDEIIHSQYGFAVYPIQAQAVGARSIAVPNKDWAADVDGILAAVTARTKLVFIDNPNNPTGAYVPWAEIKRLHAGLPAHVILVLDAAYGECADAEDYQAGEALVEAFDNVIMTRTFSKLYALAALRVGWAYGSEAILDPLHRVRMPFNVNTAAQAAALAAVDDQEHLKKAVFYNKKWREILTAELVAMGLNVVPSQTNFLLVEFPEGTAENVYEYLMKNGYILRYLPGQGLPNHIRLTIGSEQENNSVIALIKECMNGSGYE</sequence>
<dbReference type="NCBIfam" id="TIGR01141">
    <property type="entry name" value="hisC"/>
    <property type="match status" value="1"/>
</dbReference>
<dbReference type="PANTHER" id="PTHR43643:SF3">
    <property type="entry name" value="HISTIDINOL-PHOSPHATE AMINOTRANSFERASE"/>
    <property type="match status" value="1"/>
</dbReference>
<evidence type="ECO:0000256" key="3">
    <source>
        <dbReference type="ARBA" id="ARBA00007970"/>
    </source>
</evidence>
<evidence type="ECO:0000256" key="4">
    <source>
        <dbReference type="ARBA" id="ARBA00011738"/>
    </source>
</evidence>
<keyword evidence="6 9" id="KW-0808">Transferase</keyword>
<evidence type="ECO:0000313" key="12">
    <source>
        <dbReference type="Proteomes" id="UP001268683"/>
    </source>
</evidence>
<evidence type="ECO:0000313" key="11">
    <source>
        <dbReference type="EMBL" id="WND04024.1"/>
    </source>
</evidence>
<comment type="similarity">
    <text evidence="3 9">Belongs to the class-II pyridoxal-phosphate-dependent aminotransferase family. Histidinol-phosphate aminotransferase subfamily.</text>
</comment>
<evidence type="ECO:0000256" key="6">
    <source>
        <dbReference type="ARBA" id="ARBA00022679"/>
    </source>
</evidence>
<dbReference type="PANTHER" id="PTHR43643">
    <property type="entry name" value="HISTIDINOL-PHOSPHATE AMINOTRANSFERASE 2"/>
    <property type="match status" value="1"/>
</dbReference>
<dbReference type="InterPro" id="IPR015424">
    <property type="entry name" value="PyrdxlP-dep_Trfase"/>
</dbReference>
<dbReference type="KEGG" id="tmk:QGN29_06500"/>
<dbReference type="EC" id="2.6.1.9" evidence="9"/>
<dbReference type="GO" id="GO:0000105">
    <property type="term" value="P:L-histidine biosynthetic process"/>
    <property type="evidence" value="ECO:0007669"/>
    <property type="project" value="UniProtKB-UniRule"/>
</dbReference>
<keyword evidence="9" id="KW-0368">Histidine biosynthesis</keyword>
<dbReference type="Gene3D" id="3.40.640.10">
    <property type="entry name" value="Type I PLP-dependent aspartate aminotransferase-like (Major domain)"/>
    <property type="match status" value="1"/>
</dbReference>
<dbReference type="Gene3D" id="3.90.1150.10">
    <property type="entry name" value="Aspartate Aminotransferase, domain 1"/>
    <property type="match status" value="1"/>
</dbReference>
<dbReference type="EMBL" id="CP123872">
    <property type="protein sequence ID" value="WND04024.1"/>
    <property type="molecule type" value="Genomic_DNA"/>
</dbReference>
<organism evidence="11 12">
    <name type="scientific">Temperatibacter marinus</name>
    <dbReference type="NCBI Taxonomy" id="1456591"/>
    <lineage>
        <taxon>Bacteria</taxon>
        <taxon>Pseudomonadati</taxon>
        <taxon>Pseudomonadota</taxon>
        <taxon>Alphaproteobacteria</taxon>
        <taxon>Kordiimonadales</taxon>
        <taxon>Temperatibacteraceae</taxon>
        <taxon>Temperatibacter</taxon>
    </lineage>
</organism>
<name>A0AA52EK86_9PROT</name>
<dbReference type="Proteomes" id="UP001268683">
    <property type="component" value="Chromosome"/>
</dbReference>
<feature type="modified residue" description="N6-(pyridoxal phosphate)lysine" evidence="9">
    <location>
        <position position="219"/>
    </location>
</feature>
<keyword evidence="9" id="KW-0028">Amino-acid biosynthesis</keyword>
<comment type="catalytic activity">
    <reaction evidence="8 9">
        <text>L-histidinol phosphate + 2-oxoglutarate = 3-(imidazol-4-yl)-2-oxopropyl phosphate + L-glutamate</text>
        <dbReference type="Rhea" id="RHEA:23744"/>
        <dbReference type="ChEBI" id="CHEBI:16810"/>
        <dbReference type="ChEBI" id="CHEBI:29985"/>
        <dbReference type="ChEBI" id="CHEBI:57766"/>
        <dbReference type="ChEBI" id="CHEBI:57980"/>
        <dbReference type="EC" id="2.6.1.9"/>
    </reaction>
</comment>
<accession>A0AA52EK86</accession>
<evidence type="ECO:0000256" key="8">
    <source>
        <dbReference type="ARBA" id="ARBA00047481"/>
    </source>
</evidence>